<accession>A0A6N6VVP9</accession>
<dbReference type="InterPro" id="IPR032095">
    <property type="entry name" value="Sacchrp_dh-like_C"/>
</dbReference>
<evidence type="ECO:0000313" key="5">
    <source>
        <dbReference type="Proteomes" id="UP000437748"/>
    </source>
</evidence>
<dbReference type="InterPro" id="IPR051168">
    <property type="entry name" value="AASS"/>
</dbReference>
<dbReference type="Gene3D" id="3.30.360.10">
    <property type="entry name" value="Dihydrodipicolinate Reductase, domain 2"/>
    <property type="match status" value="1"/>
</dbReference>
<reference evidence="4 5" key="1">
    <citation type="submission" date="2019-10" db="EMBL/GenBank/DDBJ databases">
        <title>New species of Slilvanegrellaceae.</title>
        <authorList>
            <person name="Pitt A."/>
            <person name="Hahn M.W."/>
        </authorList>
    </citation>
    <scope>NUCLEOTIDE SEQUENCE [LARGE SCALE GENOMIC DNA]</scope>
    <source>
        <strain evidence="4 5">SP-Ram-0.45-NSY-1</strain>
    </source>
</reference>
<feature type="domain" description="Saccharopine dehydrogenase NADP binding" evidence="2">
    <location>
        <begin position="7"/>
        <end position="123"/>
    </location>
</feature>
<dbReference type="Proteomes" id="UP000437748">
    <property type="component" value="Unassembled WGS sequence"/>
</dbReference>
<dbReference type="AlphaFoldDB" id="A0A6N6VVP9"/>
<keyword evidence="5" id="KW-1185">Reference proteome</keyword>
<dbReference type="SUPFAM" id="SSF55347">
    <property type="entry name" value="Glyceraldehyde-3-phosphate dehydrogenase-like, C-terminal domain"/>
    <property type="match status" value="1"/>
</dbReference>
<dbReference type="RefSeq" id="WP_153419378.1">
    <property type="nucleotide sequence ID" value="NZ_WFLM01000002.1"/>
</dbReference>
<organism evidence="4 5">
    <name type="scientific">Silvanigrella paludirubra</name>
    <dbReference type="NCBI Taxonomy" id="2499159"/>
    <lineage>
        <taxon>Bacteria</taxon>
        <taxon>Pseudomonadati</taxon>
        <taxon>Bdellovibrionota</taxon>
        <taxon>Oligoflexia</taxon>
        <taxon>Silvanigrellales</taxon>
        <taxon>Silvanigrellaceae</taxon>
        <taxon>Silvanigrella</taxon>
    </lineage>
</organism>
<dbReference type="EMBL" id="WFLM01000002">
    <property type="protein sequence ID" value="KAB8039839.1"/>
    <property type="molecule type" value="Genomic_DNA"/>
</dbReference>
<dbReference type="Gene3D" id="3.40.50.720">
    <property type="entry name" value="NAD(P)-binding Rossmann-like Domain"/>
    <property type="match status" value="1"/>
</dbReference>
<dbReference type="InterPro" id="IPR005097">
    <property type="entry name" value="Sacchrp_dh_NADP-bd"/>
</dbReference>
<evidence type="ECO:0000256" key="1">
    <source>
        <dbReference type="ARBA" id="ARBA00023002"/>
    </source>
</evidence>
<protein>
    <submittedName>
        <fullName evidence="4">Saccharopine dehydrogenase family protein</fullName>
    </submittedName>
</protein>
<evidence type="ECO:0000259" key="2">
    <source>
        <dbReference type="Pfam" id="PF03435"/>
    </source>
</evidence>
<dbReference type="Pfam" id="PF16653">
    <property type="entry name" value="Sacchrp_dh_C"/>
    <property type="match status" value="1"/>
</dbReference>
<proteinExistence type="predicted"/>
<evidence type="ECO:0000259" key="3">
    <source>
        <dbReference type="Pfam" id="PF16653"/>
    </source>
</evidence>
<dbReference type="PANTHER" id="PTHR11133">
    <property type="entry name" value="SACCHAROPINE DEHYDROGENASE"/>
    <property type="match status" value="1"/>
</dbReference>
<dbReference type="OrthoDB" id="9769367at2"/>
<dbReference type="SUPFAM" id="SSF51735">
    <property type="entry name" value="NAD(P)-binding Rossmann-fold domains"/>
    <property type="match status" value="1"/>
</dbReference>
<dbReference type="Pfam" id="PF03435">
    <property type="entry name" value="Sacchrp_dh_NADP"/>
    <property type="match status" value="1"/>
</dbReference>
<evidence type="ECO:0000313" key="4">
    <source>
        <dbReference type="EMBL" id="KAB8039839.1"/>
    </source>
</evidence>
<comment type="caution">
    <text evidence="4">The sequence shown here is derived from an EMBL/GenBank/DDBJ whole genome shotgun (WGS) entry which is preliminary data.</text>
</comment>
<dbReference type="InterPro" id="IPR036291">
    <property type="entry name" value="NAD(P)-bd_dom_sf"/>
</dbReference>
<dbReference type="GO" id="GO:0016491">
    <property type="term" value="F:oxidoreductase activity"/>
    <property type="evidence" value="ECO:0007669"/>
    <property type="project" value="UniProtKB-KW"/>
</dbReference>
<gene>
    <name evidence="4" type="ORF">GCL60_06135</name>
</gene>
<sequence length="367" mass="41001">MSLKKSVAVFGAGKIGKLVVNMLSQSDDYHITVLDSRKDAAKTAASYSSTGQILKNVDYDQADFMSQKDIERVLQGKDYVLSCAPFYCNKGIAEVARNLKVNYLDLTEDVKTTAAIKELAKNAGCAFIPQCGLAPGFITIVANDLAKQFDSIHSVKMRVGALPLFPHNRLKYNLTWSTEGLINEYCNPCEVIHDGKLELVPALEGEERLCLDGEEYEAFNTSGGLGTLAESLTNKVRHMDYKSIRYPGHRDILLTLLHDLKFIDDREGLKKVFERSLPHTSQDVVIIFVTVDGQKDNKLTQKSYAKKIYHSEIAEEHWGAIQITTAAGICAVLDLHANKQLPNTGFIRQEDISYDKFIKNRFGKHYS</sequence>
<dbReference type="PANTHER" id="PTHR11133:SF22">
    <property type="entry name" value="ALPHA-AMINOADIPIC SEMIALDEHYDE SYNTHASE, MITOCHONDRIAL"/>
    <property type="match status" value="1"/>
</dbReference>
<feature type="domain" description="Saccharopine dehydrogenase-like C-terminal" evidence="3">
    <location>
        <begin position="132"/>
        <end position="355"/>
    </location>
</feature>
<name>A0A6N6VVP9_9BACT</name>
<keyword evidence="1" id="KW-0560">Oxidoreductase</keyword>